<dbReference type="InterPro" id="IPR043941">
    <property type="entry name" value="EMC6-arch"/>
</dbReference>
<dbReference type="Pfam" id="PF19094">
    <property type="entry name" value="EMC6_arch"/>
    <property type="match status" value="1"/>
</dbReference>
<reference evidence="2 3" key="1">
    <citation type="journal article" date="2019" name="Int. J. Syst. Evol. Microbiol.">
        <title>The Global Catalogue of Microorganisms (GCM) 10K type strain sequencing project: providing services to taxonomists for standard genome sequencing and annotation.</title>
        <authorList>
            <consortium name="The Broad Institute Genomics Platform"/>
            <consortium name="The Broad Institute Genome Sequencing Center for Infectious Disease"/>
            <person name="Wu L."/>
            <person name="Ma J."/>
        </authorList>
    </citation>
    <scope>NUCLEOTIDE SEQUENCE [LARGE SCALE GENOMIC DNA]</scope>
    <source>
        <strain evidence="2 3">XZYJ18</strain>
    </source>
</reference>
<proteinExistence type="predicted"/>
<evidence type="ECO:0008006" key="4">
    <source>
        <dbReference type="Google" id="ProtNLM"/>
    </source>
</evidence>
<dbReference type="RefSeq" id="WP_254269707.1">
    <property type="nucleotide sequence ID" value="NZ_CP100400.1"/>
</dbReference>
<comment type="caution">
    <text evidence="2">The sequence shown here is derived from an EMBL/GenBank/DDBJ whole genome shotgun (WGS) entry which is preliminary data.</text>
</comment>
<name>A0ABD5Q1F5_9EURY</name>
<keyword evidence="1" id="KW-1133">Transmembrane helix</keyword>
<dbReference type="GeneID" id="73044755"/>
<keyword evidence="1" id="KW-0472">Membrane</keyword>
<sequence>MATEQASERRASHVRGVTVTALASLGGIAAAFVSAMFLGTAPKDQLALGIVGAFVIVQLPILQALGIDVEDFSTKDHLYVLFMTFSLWFVTWTILLTNGVTF</sequence>
<protein>
    <recommendedName>
        <fullName evidence="4">Cytochrome C oxidase subunit IV</fullName>
    </recommendedName>
</protein>
<gene>
    <name evidence="2" type="ORF">ACFO9K_09800</name>
</gene>
<evidence type="ECO:0000313" key="2">
    <source>
        <dbReference type="EMBL" id="MFC4824559.1"/>
    </source>
</evidence>
<keyword evidence="1" id="KW-0812">Transmembrane</keyword>
<evidence type="ECO:0000313" key="3">
    <source>
        <dbReference type="Proteomes" id="UP001595945"/>
    </source>
</evidence>
<dbReference type="Proteomes" id="UP001595945">
    <property type="component" value="Unassembled WGS sequence"/>
</dbReference>
<organism evidence="2 3">
    <name type="scientific">Halorussus aquaticus</name>
    <dbReference type="NCBI Taxonomy" id="2953748"/>
    <lineage>
        <taxon>Archaea</taxon>
        <taxon>Methanobacteriati</taxon>
        <taxon>Methanobacteriota</taxon>
        <taxon>Stenosarchaea group</taxon>
        <taxon>Halobacteria</taxon>
        <taxon>Halobacteriales</taxon>
        <taxon>Haladaptataceae</taxon>
        <taxon>Halorussus</taxon>
    </lineage>
</organism>
<accession>A0ABD5Q1F5</accession>
<dbReference type="AlphaFoldDB" id="A0ABD5Q1F5"/>
<feature type="transmembrane region" description="Helical" evidence="1">
    <location>
        <begin position="46"/>
        <end position="66"/>
    </location>
</feature>
<feature type="transmembrane region" description="Helical" evidence="1">
    <location>
        <begin position="21"/>
        <end position="40"/>
    </location>
</feature>
<keyword evidence="3" id="KW-1185">Reference proteome</keyword>
<dbReference type="EMBL" id="JBHSHT010000001">
    <property type="protein sequence ID" value="MFC4824559.1"/>
    <property type="molecule type" value="Genomic_DNA"/>
</dbReference>
<feature type="transmembrane region" description="Helical" evidence="1">
    <location>
        <begin position="78"/>
        <end position="96"/>
    </location>
</feature>
<evidence type="ECO:0000256" key="1">
    <source>
        <dbReference type="SAM" id="Phobius"/>
    </source>
</evidence>